<dbReference type="EMBL" id="BKCJ011363752">
    <property type="protein sequence ID" value="GFD25835.1"/>
    <property type="molecule type" value="Genomic_DNA"/>
</dbReference>
<sequence length="103" mass="11346">MFHKYFTSLIPPKKSIESEPEPAKKKTACRRVVNKKVTISTDDNIIIDLDVALELGKSISLTKAAEEEAARQVHATHARIVTKSVPEPATIRSLSIAFSDTSQ</sequence>
<name>A0A699USC4_TANCI</name>
<reference evidence="1" key="1">
    <citation type="journal article" date="2019" name="Sci. Rep.">
        <title>Draft genome of Tanacetum cinerariifolium, the natural source of mosquito coil.</title>
        <authorList>
            <person name="Yamashiro T."/>
            <person name="Shiraishi A."/>
            <person name="Satake H."/>
            <person name="Nakayama K."/>
        </authorList>
    </citation>
    <scope>NUCLEOTIDE SEQUENCE</scope>
</reference>
<proteinExistence type="predicted"/>
<accession>A0A699USC4</accession>
<comment type="caution">
    <text evidence="1">The sequence shown here is derived from an EMBL/GenBank/DDBJ whole genome shotgun (WGS) entry which is preliminary data.</text>
</comment>
<evidence type="ECO:0000313" key="1">
    <source>
        <dbReference type="EMBL" id="GFD25835.1"/>
    </source>
</evidence>
<organism evidence="1">
    <name type="scientific">Tanacetum cinerariifolium</name>
    <name type="common">Dalmatian daisy</name>
    <name type="synonym">Chrysanthemum cinerariifolium</name>
    <dbReference type="NCBI Taxonomy" id="118510"/>
    <lineage>
        <taxon>Eukaryota</taxon>
        <taxon>Viridiplantae</taxon>
        <taxon>Streptophyta</taxon>
        <taxon>Embryophyta</taxon>
        <taxon>Tracheophyta</taxon>
        <taxon>Spermatophyta</taxon>
        <taxon>Magnoliopsida</taxon>
        <taxon>eudicotyledons</taxon>
        <taxon>Gunneridae</taxon>
        <taxon>Pentapetalae</taxon>
        <taxon>asterids</taxon>
        <taxon>campanulids</taxon>
        <taxon>Asterales</taxon>
        <taxon>Asteraceae</taxon>
        <taxon>Asteroideae</taxon>
        <taxon>Anthemideae</taxon>
        <taxon>Anthemidinae</taxon>
        <taxon>Tanacetum</taxon>
    </lineage>
</organism>
<gene>
    <name evidence="1" type="ORF">Tci_897804</name>
</gene>
<dbReference type="AlphaFoldDB" id="A0A699USC4"/>
<feature type="non-terminal residue" evidence="1">
    <location>
        <position position="103"/>
    </location>
</feature>
<protein>
    <submittedName>
        <fullName evidence="1">Uncharacterized protein</fullName>
    </submittedName>
</protein>